<gene>
    <name evidence="1" type="ORF">BUZ61_17400</name>
</gene>
<dbReference type="EC" id="2.7.2.7" evidence="1"/>
<evidence type="ECO:0000313" key="2">
    <source>
        <dbReference type="Proteomes" id="UP000240400"/>
    </source>
</evidence>
<dbReference type="Proteomes" id="UP000240400">
    <property type="component" value="Unassembled WGS sequence"/>
</dbReference>
<evidence type="ECO:0000313" key="1">
    <source>
        <dbReference type="EMBL" id="PTK42451.1"/>
    </source>
</evidence>
<feature type="non-terminal residue" evidence="1">
    <location>
        <position position="1"/>
    </location>
</feature>
<dbReference type="AlphaFoldDB" id="A0A2T4S546"/>
<dbReference type="EMBL" id="PZHR01000814">
    <property type="protein sequence ID" value="PTK42451.1"/>
    <property type="molecule type" value="Genomic_DNA"/>
</dbReference>
<sequence>EWIAPVSVYPGELEMEALANQVYEAVNLREEVKIYS</sequence>
<organism evidence="1 2">
    <name type="scientific">Staphylococcus nepalensis</name>
    <dbReference type="NCBI Taxonomy" id="214473"/>
    <lineage>
        <taxon>Bacteria</taxon>
        <taxon>Bacillati</taxon>
        <taxon>Bacillota</taxon>
        <taxon>Bacilli</taxon>
        <taxon>Bacillales</taxon>
        <taxon>Staphylococcaceae</taxon>
        <taxon>Staphylococcus</taxon>
    </lineage>
</organism>
<keyword evidence="1" id="KW-0808">Transferase</keyword>
<dbReference type="GO" id="GO:0047761">
    <property type="term" value="F:butyrate kinase activity"/>
    <property type="evidence" value="ECO:0007669"/>
    <property type="project" value="UniProtKB-EC"/>
</dbReference>
<keyword evidence="1" id="KW-0418">Kinase</keyword>
<accession>A0A2T4S546</accession>
<protein>
    <submittedName>
        <fullName evidence="1">Butyrate kinase</fullName>
        <ecNumber evidence="1">2.7.2.7</ecNumber>
    </submittedName>
</protein>
<reference evidence="1 2" key="1">
    <citation type="journal article" date="2016" name="Front. Microbiol.">
        <title>Comprehensive Phylogenetic Analysis of Bovine Non-aureus Staphylococci Species Based on Whole-Genome Sequencing.</title>
        <authorList>
            <person name="Naushad S."/>
            <person name="Barkema H.W."/>
            <person name="Luby C."/>
            <person name="Condas L.A."/>
            <person name="Nobrega D.B."/>
            <person name="Carson D.A."/>
            <person name="De Buck J."/>
        </authorList>
    </citation>
    <scope>NUCLEOTIDE SEQUENCE [LARGE SCALE GENOMIC DNA]</scope>
    <source>
        <strain evidence="1 2">SNUC 4337</strain>
    </source>
</reference>
<name>A0A2T4S546_9STAP</name>
<comment type="caution">
    <text evidence="1">The sequence shown here is derived from an EMBL/GenBank/DDBJ whole genome shotgun (WGS) entry which is preliminary data.</text>
</comment>
<proteinExistence type="predicted"/>